<name>A0AAV3Y559_9GAST</name>
<keyword evidence="3" id="KW-1185">Reference proteome</keyword>
<feature type="region of interest" description="Disordered" evidence="1">
    <location>
        <begin position="13"/>
        <end position="50"/>
    </location>
</feature>
<dbReference type="AlphaFoldDB" id="A0AAV3Y559"/>
<evidence type="ECO:0000313" key="2">
    <source>
        <dbReference type="EMBL" id="GFN78214.1"/>
    </source>
</evidence>
<accession>A0AAV3Y559</accession>
<sequence>MVSYRPRAHKYGSHKLYKRTNSKNNSSSSSSSSNNNNININDDDDDEQQQLQQTTTITATTKIIRPTVMTTTYMTTCQTKIGYVAGHLFYYRYCIFLTLNQKCGLGRNLSLLQSPFCGIWC</sequence>
<organism evidence="2 3">
    <name type="scientific">Plakobranchus ocellatus</name>
    <dbReference type="NCBI Taxonomy" id="259542"/>
    <lineage>
        <taxon>Eukaryota</taxon>
        <taxon>Metazoa</taxon>
        <taxon>Spiralia</taxon>
        <taxon>Lophotrochozoa</taxon>
        <taxon>Mollusca</taxon>
        <taxon>Gastropoda</taxon>
        <taxon>Heterobranchia</taxon>
        <taxon>Euthyneura</taxon>
        <taxon>Panpulmonata</taxon>
        <taxon>Sacoglossa</taxon>
        <taxon>Placobranchoidea</taxon>
        <taxon>Plakobranchidae</taxon>
        <taxon>Plakobranchus</taxon>
    </lineage>
</organism>
<proteinExistence type="predicted"/>
<feature type="compositionally biased region" description="Low complexity" evidence="1">
    <location>
        <begin position="22"/>
        <end position="40"/>
    </location>
</feature>
<comment type="caution">
    <text evidence="2">The sequence shown here is derived from an EMBL/GenBank/DDBJ whole genome shotgun (WGS) entry which is preliminary data.</text>
</comment>
<dbReference type="EMBL" id="BLXT01000588">
    <property type="protein sequence ID" value="GFN78214.1"/>
    <property type="molecule type" value="Genomic_DNA"/>
</dbReference>
<protein>
    <submittedName>
        <fullName evidence="2">Uncharacterized protein</fullName>
    </submittedName>
</protein>
<evidence type="ECO:0000313" key="3">
    <source>
        <dbReference type="Proteomes" id="UP000735302"/>
    </source>
</evidence>
<gene>
    <name evidence="2" type="ORF">PoB_000472000</name>
</gene>
<evidence type="ECO:0000256" key="1">
    <source>
        <dbReference type="SAM" id="MobiDB-lite"/>
    </source>
</evidence>
<dbReference type="Proteomes" id="UP000735302">
    <property type="component" value="Unassembled WGS sequence"/>
</dbReference>
<reference evidence="2 3" key="1">
    <citation type="journal article" date="2021" name="Elife">
        <title>Chloroplast acquisition without the gene transfer in kleptoplastic sea slugs, Plakobranchus ocellatus.</title>
        <authorList>
            <person name="Maeda T."/>
            <person name="Takahashi S."/>
            <person name="Yoshida T."/>
            <person name="Shimamura S."/>
            <person name="Takaki Y."/>
            <person name="Nagai Y."/>
            <person name="Toyoda A."/>
            <person name="Suzuki Y."/>
            <person name="Arimoto A."/>
            <person name="Ishii H."/>
            <person name="Satoh N."/>
            <person name="Nishiyama T."/>
            <person name="Hasebe M."/>
            <person name="Maruyama T."/>
            <person name="Minagawa J."/>
            <person name="Obokata J."/>
            <person name="Shigenobu S."/>
        </authorList>
    </citation>
    <scope>NUCLEOTIDE SEQUENCE [LARGE SCALE GENOMIC DNA]</scope>
</reference>